<feature type="domain" description="J" evidence="3">
    <location>
        <begin position="73"/>
        <end position="139"/>
    </location>
</feature>
<dbReference type="CDD" id="cd06257">
    <property type="entry name" value="DnaJ"/>
    <property type="match status" value="1"/>
</dbReference>
<evidence type="ECO:0000313" key="4">
    <source>
        <dbReference type="EMBL" id="KAK0055448.1"/>
    </source>
</evidence>
<gene>
    <name evidence="4" type="ORF">Bpfe_015208</name>
</gene>
<evidence type="ECO:0000259" key="3">
    <source>
        <dbReference type="PROSITE" id="PS50076"/>
    </source>
</evidence>
<dbReference type="Proteomes" id="UP001233172">
    <property type="component" value="Unassembled WGS sequence"/>
</dbReference>
<sequence>MIIPLDLLQWSHGGVLSVFAFNEIDLQLSLKMILCRFLFHTNHMTWSFKIFTTALHSRSCTCHFGHFLSTKVNHYTILGIDRNATTEDVRNAFLSRSKECHPDINIKNSAENHQQFILVNEAYSVLSKPSSRQKYDLFLQNEEHLFNSSVNQAHSSTTRDDFYEHPRAFHDIHSVRRDAQRSHNRAYYGIPGINKVSNSRIVVACLSLMLVGIILHLIVVSYSFSKYQKALDQNDAKISAILQSAKDKANKLLEEDLLRNLQQKSLVPSESNSNSNYAPKNKN</sequence>
<dbReference type="PRINTS" id="PR00625">
    <property type="entry name" value="JDOMAIN"/>
</dbReference>
<dbReference type="EMBL" id="JASAOG010000070">
    <property type="protein sequence ID" value="KAK0055448.1"/>
    <property type="molecule type" value="Genomic_DNA"/>
</dbReference>
<dbReference type="SMART" id="SM00271">
    <property type="entry name" value="DnaJ"/>
    <property type="match status" value="1"/>
</dbReference>
<feature type="region of interest" description="Disordered" evidence="1">
    <location>
        <begin position="263"/>
        <end position="283"/>
    </location>
</feature>
<dbReference type="InterPro" id="IPR052763">
    <property type="entry name" value="DnaJ_C4"/>
</dbReference>
<dbReference type="Gene3D" id="1.10.287.110">
    <property type="entry name" value="DnaJ domain"/>
    <property type="match status" value="1"/>
</dbReference>
<organism evidence="4 5">
    <name type="scientific">Biomphalaria pfeifferi</name>
    <name type="common">Bloodfluke planorb</name>
    <name type="synonym">Freshwater snail</name>
    <dbReference type="NCBI Taxonomy" id="112525"/>
    <lineage>
        <taxon>Eukaryota</taxon>
        <taxon>Metazoa</taxon>
        <taxon>Spiralia</taxon>
        <taxon>Lophotrochozoa</taxon>
        <taxon>Mollusca</taxon>
        <taxon>Gastropoda</taxon>
        <taxon>Heterobranchia</taxon>
        <taxon>Euthyneura</taxon>
        <taxon>Panpulmonata</taxon>
        <taxon>Hygrophila</taxon>
        <taxon>Lymnaeoidea</taxon>
        <taxon>Planorbidae</taxon>
        <taxon>Biomphalaria</taxon>
    </lineage>
</organism>
<reference evidence="4" key="2">
    <citation type="submission" date="2023-04" db="EMBL/GenBank/DDBJ databases">
        <authorList>
            <person name="Bu L."/>
            <person name="Lu L."/>
            <person name="Laidemitt M.R."/>
            <person name="Zhang S.M."/>
            <person name="Mutuku M."/>
            <person name="Mkoji G."/>
            <person name="Steinauer M."/>
            <person name="Loker E.S."/>
        </authorList>
    </citation>
    <scope>NUCLEOTIDE SEQUENCE</scope>
    <source>
        <strain evidence="4">KasaAsao</strain>
        <tissue evidence="4">Whole Snail</tissue>
    </source>
</reference>
<keyword evidence="2" id="KW-0472">Membrane</keyword>
<keyword evidence="2" id="KW-1133">Transmembrane helix</keyword>
<dbReference type="Pfam" id="PF00226">
    <property type="entry name" value="DnaJ"/>
    <property type="match status" value="1"/>
</dbReference>
<proteinExistence type="predicted"/>
<dbReference type="SUPFAM" id="SSF46565">
    <property type="entry name" value="Chaperone J-domain"/>
    <property type="match status" value="1"/>
</dbReference>
<protein>
    <submittedName>
        <fullName evidence="4">DnaJ subfamily C member 4</fullName>
    </submittedName>
</protein>
<keyword evidence="2" id="KW-0812">Transmembrane</keyword>
<name>A0AAD8BK27_BIOPF</name>
<keyword evidence="5" id="KW-1185">Reference proteome</keyword>
<dbReference type="InterPro" id="IPR036869">
    <property type="entry name" value="J_dom_sf"/>
</dbReference>
<dbReference type="PANTHER" id="PTHR44825:SF1">
    <property type="entry name" value="DNAJ HOMOLOG SUBFAMILY C MEMBER 4"/>
    <property type="match status" value="1"/>
</dbReference>
<accession>A0AAD8BK27</accession>
<dbReference type="PANTHER" id="PTHR44825">
    <property type="match status" value="1"/>
</dbReference>
<evidence type="ECO:0000256" key="1">
    <source>
        <dbReference type="SAM" id="MobiDB-lite"/>
    </source>
</evidence>
<dbReference type="AlphaFoldDB" id="A0AAD8BK27"/>
<feature type="transmembrane region" description="Helical" evidence="2">
    <location>
        <begin position="201"/>
        <end position="224"/>
    </location>
</feature>
<dbReference type="PROSITE" id="PS50076">
    <property type="entry name" value="DNAJ_2"/>
    <property type="match status" value="1"/>
</dbReference>
<evidence type="ECO:0000313" key="5">
    <source>
        <dbReference type="Proteomes" id="UP001233172"/>
    </source>
</evidence>
<evidence type="ECO:0000256" key="2">
    <source>
        <dbReference type="SAM" id="Phobius"/>
    </source>
</evidence>
<dbReference type="InterPro" id="IPR001623">
    <property type="entry name" value="DnaJ_domain"/>
</dbReference>
<comment type="caution">
    <text evidence="4">The sequence shown here is derived from an EMBL/GenBank/DDBJ whole genome shotgun (WGS) entry which is preliminary data.</text>
</comment>
<reference evidence="4" key="1">
    <citation type="journal article" date="2023" name="PLoS Negl. Trop. Dis.">
        <title>A genome sequence for Biomphalaria pfeifferi, the major vector snail for the human-infecting parasite Schistosoma mansoni.</title>
        <authorList>
            <person name="Bu L."/>
            <person name="Lu L."/>
            <person name="Laidemitt M.R."/>
            <person name="Zhang S.M."/>
            <person name="Mutuku M."/>
            <person name="Mkoji G."/>
            <person name="Steinauer M."/>
            <person name="Loker E.S."/>
        </authorList>
    </citation>
    <scope>NUCLEOTIDE SEQUENCE</scope>
    <source>
        <strain evidence="4">KasaAsao</strain>
    </source>
</reference>